<name>A0A1M7DHP5_9FLAO</name>
<evidence type="ECO:0000313" key="3">
    <source>
        <dbReference type="Proteomes" id="UP000184092"/>
    </source>
</evidence>
<proteinExistence type="predicted"/>
<feature type="transmembrane region" description="Helical" evidence="1">
    <location>
        <begin position="124"/>
        <end position="141"/>
    </location>
</feature>
<evidence type="ECO:0000313" key="2">
    <source>
        <dbReference type="EMBL" id="SHL79034.1"/>
    </source>
</evidence>
<accession>A0A1M7DHP5</accession>
<keyword evidence="1" id="KW-1133">Transmembrane helix</keyword>
<keyword evidence="1" id="KW-0472">Membrane</keyword>
<sequence>MDSNNELRLRLRFYKDVPENVDNLCLKFKNHTQKISEDYAIKIERSHIWLDIKGPKKAYYSPHLHLELEPKSDTETHIRGLFGPDPTLWTLFMFLHFIIAGVFIIFAGIAYSDYILKNSITFDLTVMALMVFLWFLLYLVAKQIRQNGNNQMDELETLFLKIIKS</sequence>
<protein>
    <recommendedName>
        <fullName evidence="4">GTP-binding protein</fullName>
    </recommendedName>
</protein>
<dbReference type="RefSeq" id="WP_084538280.1">
    <property type="nucleotide sequence ID" value="NZ_FRCL01000001.1"/>
</dbReference>
<keyword evidence="3" id="KW-1185">Reference proteome</keyword>
<feature type="transmembrane region" description="Helical" evidence="1">
    <location>
        <begin position="88"/>
        <end position="112"/>
    </location>
</feature>
<evidence type="ECO:0000256" key="1">
    <source>
        <dbReference type="SAM" id="Phobius"/>
    </source>
</evidence>
<evidence type="ECO:0008006" key="4">
    <source>
        <dbReference type="Google" id="ProtNLM"/>
    </source>
</evidence>
<reference evidence="3" key="1">
    <citation type="submission" date="2016-11" db="EMBL/GenBank/DDBJ databases">
        <authorList>
            <person name="Varghese N."/>
            <person name="Submissions S."/>
        </authorList>
    </citation>
    <scope>NUCLEOTIDE SEQUENCE [LARGE SCALE GENOMIC DNA]</scope>
    <source>
        <strain evidence="3">CGMCC 1.2749</strain>
    </source>
</reference>
<dbReference type="Proteomes" id="UP000184092">
    <property type="component" value="Unassembled WGS sequence"/>
</dbReference>
<dbReference type="AlphaFoldDB" id="A0A1M7DHP5"/>
<organism evidence="2 3">
    <name type="scientific">Flavobacterium xinjiangense</name>
    <dbReference type="NCBI Taxonomy" id="178356"/>
    <lineage>
        <taxon>Bacteria</taxon>
        <taxon>Pseudomonadati</taxon>
        <taxon>Bacteroidota</taxon>
        <taxon>Flavobacteriia</taxon>
        <taxon>Flavobacteriales</taxon>
        <taxon>Flavobacteriaceae</taxon>
        <taxon>Flavobacterium</taxon>
    </lineage>
</organism>
<dbReference type="OrthoDB" id="1451346at2"/>
<dbReference type="EMBL" id="FRCL01000001">
    <property type="protein sequence ID" value="SHL79034.1"/>
    <property type="molecule type" value="Genomic_DNA"/>
</dbReference>
<dbReference type="STRING" id="178356.SAMN05216269_101121"/>
<keyword evidence="1" id="KW-0812">Transmembrane</keyword>
<gene>
    <name evidence="2" type="ORF">SAMN05216269_101121</name>
</gene>